<keyword evidence="6" id="KW-1185">Reference proteome</keyword>
<evidence type="ECO:0000256" key="1">
    <source>
        <dbReference type="ARBA" id="ARBA00023015"/>
    </source>
</evidence>
<dbReference type="InterPro" id="IPR008920">
    <property type="entry name" value="TF_FadR/GntR_C"/>
</dbReference>
<gene>
    <name evidence="5" type="ORF">E0H75_31380</name>
</gene>
<dbReference type="Gene3D" id="1.20.120.530">
    <property type="entry name" value="GntR ligand-binding domain-like"/>
    <property type="match status" value="1"/>
</dbReference>
<dbReference type="CDD" id="cd07377">
    <property type="entry name" value="WHTH_GntR"/>
    <property type="match status" value="1"/>
</dbReference>
<dbReference type="PROSITE" id="PS50949">
    <property type="entry name" value="HTH_GNTR"/>
    <property type="match status" value="1"/>
</dbReference>
<dbReference type="GO" id="GO:0003700">
    <property type="term" value="F:DNA-binding transcription factor activity"/>
    <property type="evidence" value="ECO:0007669"/>
    <property type="project" value="InterPro"/>
</dbReference>
<reference evidence="5 6" key="1">
    <citation type="submission" date="2019-02" db="EMBL/GenBank/DDBJ databases">
        <title>Kribbella capetownensis sp. nov. and Kribbella speibonae sp. nov., isolated from soil.</title>
        <authorList>
            <person name="Curtis S.M."/>
            <person name="Norton I."/>
            <person name="Everest G.J."/>
            <person name="Meyers P.R."/>
        </authorList>
    </citation>
    <scope>NUCLEOTIDE SEQUENCE [LARGE SCALE GENOMIC DNA]</scope>
    <source>
        <strain evidence="5 6">YM53</strain>
    </source>
</reference>
<dbReference type="Pfam" id="PF00392">
    <property type="entry name" value="GntR"/>
    <property type="match status" value="1"/>
</dbReference>
<dbReference type="AlphaFoldDB" id="A0A4R0JH84"/>
<dbReference type="InterPro" id="IPR000524">
    <property type="entry name" value="Tscrpt_reg_HTH_GntR"/>
</dbReference>
<dbReference type="GO" id="GO:0003677">
    <property type="term" value="F:DNA binding"/>
    <property type="evidence" value="ECO:0007669"/>
    <property type="project" value="UniProtKB-KW"/>
</dbReference>
<keyword evidence="2" id="KW-0238">DNA-binding</keyword>
<dbReference type="Proteomes" id="UP000293342">
    <property type="component" value="Unassembled WGS sequence"/>
</dbReference>
<comment type="caution">
    <text evidence="5">The sequence shown here is derived from an EMBL/GenBank/DDBJ whole genome shotgun (WGS) entry which is preliminary data.</text>
</comment>
<dbReference type="InterPro" id="IPR011711">
    <property type="entry name" value="GntR_C"/>
</dbReference>
<evidence type="ECO:0000313" key="6">
    <source>
        <dbReference type="Proteomes" id="UP000293342"/>
    </source>
</evidence>
<dbReference type="SUPFAM" id="SSF46785">
    <property type="entry name" value="Winged helix' DNA-binding domain"/>
    <property type="match status" value="1"/>
</dbReference>
<dbReference type="SUPFAM" id="SSF48008">
    <property type="entry name" value="GntR ligand-binding domain-like"/>
    <property type="match status" value="1"/>
</dbReference>
<dbReference type="PANTHER" id="PTHR43537">
    <property type="entry name" value="TRANSCRIPTIONAL REGULATOR, GNTR FAMILY"/>
    <property type="match status" value="1"/>
</dbReference>
<evidence type="ECO:0000259" key="4">
    <source>
        <dbReference type="PROSITE" id="PS50949"/>
    </source>
</evidence>
<dbReference type="PANTHER" id="PTHR43537:SF45">
    <property type="entry name" value="GNTR FAMILY REGULATORY PROTEIN"/>
    <property type="match status" value="1"/>
</dbReference>
<organism evidence="5 6">
    <name type="scientific">Kribbella capetownensis</name>
    <dbReference type="NCBI Taxonomy" id="1572659"/>
    <lineage>
        <taxon>Bacteria</taxon>
        <taxon>Bacillati</taxon>
        <taxon>Actinomycetota</taxon>
        <taxon>Actinomycetes</taxon>
        <taxon>Propionibacteriales</taxon>
        <taxon>Kribbellaceae</taxon>
        <taxon>Kribbella</taxon>
    </lineage>
</organism>
<dbReference type="RefSeq" id="WP_131517328.1">
    <property type="nucleotide sequence ID" value="NZ_SJKD01000008.1"/>
</dbReference>
<evidence type="ECO:0000256" key="2">
    <source>
        <dbReference type="ARBA" id="ARBA00023125"/>
    </source>
</evidence>
<keyword evidence="3" id="KW-0804">Transcription</keyword>
<dbReference type="SMART" id="SM00345">
    <property type="entry name" value="HTH_GNTR"/>
    <property type="match status" value="1"/>
</dbReference>
<proteinExistence type="predicted"/>
<protein>
    <submittedName>
        <fullName evidence="5">GntR family transcriptional regulator</fullName>
    </submittedName>
</protein>
<evidence type="ECO:0000313" key="5">
    <source>
        <dbReference type="EMBL" id="TCC45024.1"/>
    </source>
</evidence>
<dbReference type="OrthoDB" id="8663149at2"/>
<dbReference type="EMBL" id="SJKD01000008">
    <property type="protein sequence ID" value="TCC45024.1"/>
    <property type="molecule type" value="Genomic_DNA"/>
</dbReference>
<evidence type="ECO:0000256" key="3">
    <source>
        <dbReference type="ARBA" id="ARBA00023163"/>
    </source>
</evidence>
<dbReference type="SMART" id="SM00895">
    <property type="entry name" value="FCD"/>
    <property type="match status" value="1"/>
</dbReference>
<dbReference type="InterPro" id="IPR036390">
    <property type="entry name" value="WH_DNA-bd_sf"/>
</dbReference>
<dbReference type="Gene3D" id="1.10.10.10">
    <property type="entry name" value="Winged helix-like DNA-binding domain superfamily/Winged helix DNA-binding domain"/>
    <property type="match status" value="1"/>
</dbReference>
<keyword evidence="1" id="KW-0805">Transcription regulation</keyword>
<dbReference type="Pfam" id="PF07729">
    <property type="entry name" value="FCD"/>
    <property type="match status" value="1"/>
</dbReference>
<name>A0A4R0JH84_9ACTN</name>
<dbReference type="InterPro" id="IPR036388">
    <property type="entry name" value="WH-like_DNA-bd_sf"/>
</dbReference>
<feature type="domain" description="HTH gntR-type" evidence="4">
    <location>
        <begin position="21"/>
        <end position="88"/>
    </location>
</feature>
<sequence length="237" mass="25857">MTVQSQVVTDQIGIPHLGGGPNLRQQIGDVLRASVIAGRMRKGVVYSAPTLAQQFGVSPTPVREAMLDLAAEGLVEAVRNKGFRVVELSDKQLDDITGVRLLLEVPTVAGLATNLTDESRRKLEALYPAARQLVELTRQRDLVGFVGLDRQFHLSLLDLAANRTLVEIVGNLRARSRLTGMSDIDHDLLIASAQEHVEILDRLLAGDVAGVTTVMSRHIKHVRGAWAGRPDREQEKG</sequence>
<accession>A0A4R0JH84</accession>